<dbReference type="CDD" id="cd06503">
    <property type="entry name" value="ATP-synt_Fo_b"/>
    <property type="match status" value="1"/>
</dbReference>
<dbReference type="InterPro" id="IPR036961">
    <property type="entry name" value="Kinesin_motor_dom_sf"/>
</dbReference>
<evidence type="ECO:0000259" key="6">
    <source>
        <dbReference type="PROSITE" id="PS50067"/>
    </source>
</evidence>
<dbReference type="InterPro" id="IPR027640">
    <property type="entry name" value="Kinesin-like_fam"/>
</dbReference>
<feature type="region of interest" description="Disordered" evidence="5">
    <location>
        <begin position="1"/>
        <end position="40"/>
    </location>
</feature>
<dbReference type="GO" id="GO:0003777">
    <property type="term" value="F:microtubule motor activity"/>
    <property type="evidence" value="ECO:0007669"/>
    <property type="project" value="InterPro"/>
</dbReference>
<evidence type="ECO:0000256" key="5">
    <source>
        <dbReference type="SAM" id="MobiDB-lite"/>
    </source>
</evidence>
<dbReference type="SUPFAM" id="SSF52540">
    <property type="entry name" value="P-loop containing nucleoside triphosphate hydrolases"/>
    <property type="match status" value="1"/>
</dbReference>
<organism evidence="7 8">
    <name type="scientific">Pelagomonas calceolata</name>
    <dbReference type="NCBI Taxonomy" id="35677"/>
    <lineage>
        <taxon>Eukaryota</taxon>
        <taxon>Sar</taxon>
        <taxon>Stramenopiles</taxon>
        <taxon>Ochrophyta</taxon>
        <taxon>Pelagophyceae</taxon>
        <taxon>Pelagomonadales</taxon>
        <taxon>Pelagomonadaceae</taxon>
        <taxon>Pelagomonas</taxon>
    </lineage>
</organism>
<evidence type="ECO:0000313" key="8">
    <source>
        <dbReference type="Proteomes" id="UP000789595"/>
    </source>
</evidence>
<dbReference type="PROSITE" id="PS50067">
    <property type="entry name" value="KINESIN_MOTOR_2"/>
    <property type="match status" value="1"/>
</dbReference>
<dbReference type="SMART" id="SM00129">
    <property type="entry name" value="KISc"/>
    <property type="match status" value="1"/>
</dbReference>
<comment type="similarity">
    <text evidence="3">Belongs to the TRAFAC class myosin-kinesin ATPase superfamily. Kinesin family.</text>
</comment>
<evidence type="ECO:0000256" key="3">
    <source>
        <dbReference type="PROSITE-ProRule" id="PRU00283"/>
    </source>
</evidence>
<dbReference type="AlphaFoldDB" id="A0A8J2SN81"/>
<keyword evidence="1 3" id="KW-0547">Nucleotide-binding</keyword>
<keyword evidence="8" id="KW-1185">Reference proteome</keyword>
<dbReference type="Gene3D" id="3.40.850.10">
    <property type="entry name" value="Kinesin motor domain"/>
    <property type="match status" value="1"/>
</dbReference>
<dbReference type="InterPro" id="IPR001752">
    <property type="entry name" value="Kinesin_motor_dom"/>
</dbReference>
<dbReference type="PRINTS" id="PR00380">
    <property type="entry name" value="KINESINHEAVY"/>
</dbReference>
<feature type="coiled-coil region" evidence="4">
    <location>
        <begin position="551"/>
        <end position="629"/>
    </location>
</feature>
<dbReference type="GO" id="GO:0008017">
    <property type="term" value="F:microtubule binding"/>
    <property type="evidence" value="ECO:0007669"/>
    <property type="project" value="InterPro"/>
</dbReference>
<accession>A0A8J2SN81</accession>
<dbReference type="Proteomes" id="UP000789595">
    <property type="component" value="Unassembled WGS sequence"/>
</dbReference>
<proteinExistence type="inferred from homology"/>
<evidence type="ECO:0000256" key="1">
    <source>
        <dbReference type="ARBA" id="ARBA00022741"/>
    </source>
</evidence>
<keyword evidence="2 3" id="KW-0067">ATP-binding</keyword>
<protein>
    <recommendedName>
        <fullName evidence="6">Kinesin motor domain-containing protein</fullName>
    </recommendedName>
</protein>
<feature type="region of interest" description="Disordered" evidence="5">
    <location>
        <begin position="345"/>
        <end position="366"/>
    </location>
</feature>
<feature type="binding site" evidence="3">
    <location>
        <begin position="747"/>
        <end position="754"/>
    </location>
    <ligand>
        <name>ATP</name>
        <dbReference type="ChEBI" id="CHEBI:30616"/>
    </ligand>
</feature>
<dbReference type="PANTHER" id="PTHR47972">
    <property type="entry name" value="KINESIN-LIKE PROTEIN KLP-3"/>
    <property type="match status" value="1"/>
</dbReference>
<dbReference type="PROSITE" id="PS00411">
    <property type="entry name" value="KINESIN_MOTOR_1"/>
    <property type="match status" value="1"/>
</dbReference>
<dbReference type="GO" id="GO:0005524">
    <property type="term" value="F:ATP binding"/>
    <property type="evidence" value="ECO:0007669"/>
    <property type="project" value="UniProtKB-UniRule"/>
</dbReference>
<keyword evidence="3" id="KW-0505">Motor protein</keyword>
<feature type="coiled-coil region" evidence="4">
    <location>
        <begin position="403"/>
        <end position="437"/>
    </location>
</feature>
<reference evidence="7" key="1">
    <citation type="submission" date="2021-11" db="EMBL/GenBank/DDBJ databases">
        <authorList>
            <consortium name="Genoscope - CEA"/>
            <person name="William W."/>
        </authorList>
    </citation>
    <scope>NUCLEOTIDE SEQUENCE</scope>
</reference>
<name>A0A8J2SN81_9STRA</name>
<dbReference type="OrthoDB" id="3176171at2759"/>
<comment type="caution">
    <text evidence="7">The sequence shown here is derived from an EMBL/GenBank/DDBJ whole genome shotgun (WGS) entry which is preliminary data.</text>
</comment>
<dbReference type="EMBL" id="CAKKNE010000003">
    <property type="protein sequence ID" value="CAH0371131.1"/>
    <property type="molecule type" value="Genomic_DNA"/>
</dbReference>
<dbReference type="InterPro" id="IPR019821">
    <property type="entry name" value="Kinesin_motor_CS"/>
</dbReference>
<gene>
    <name evidence="7" type="ORF">PECAL_3P10590</name>
</gene>
<keyword evidence="4" id="KW-0175">Coiled coil</keyword>
<dbReference type="InterPro" id="IPR027417">
    <property type="entry name" value="P-loop_NTPase"/>
</dbReference>
<evidence type="ECO:0000256" key="4">
    <source>
        <dbReference type="SAM" id="Coils"/>
    </source>
</evidence>
<sequence length="1016" mass="109306">MAPGSRAELPHNPIRQYKPPLAERLTSLYDEPPAPPTRRQKIDATYAALNRERSIAEQEAAARERSAAAEEARLERALEHERRRTLAAKLALARSQRDLAARWAARLVLRHRAGDRRLGAWAIWKCEAARRAAIARALRRAGAILVKAAKRDAWAAWRRRATQRRALAHLARRLTTRAARRTFHRWRTASETAGVLRAAALAATSVTESTARRHAETIAELEAKLAAQVAKATFDAAQAADEEAALRAAESQEWERRVAVADAAAKTERNRAAEADAARAEDRRVRDALRQTLEHRDAASAADRDRAADAAAAADAAFAAANSARRAAIRRADAACTALREAKASAERRRDRRAAKAQSDALEMDRRDARVAARDAQLALDVAAARQNAVTERSKRAEADARADEAAIAASHAKDAQQRLEEEIKVATAARTKAEGRAARVEIQSAAVEAARDDAVARAAAAQAEAAQARTAASKARLCAMRVATRAARDVDRATTAAAAAEATATTAELRASGAEKARDLAQAEAARCRKADETQRAALAAAEARSRDVVREAQEKLAAVEECVRDSRAERDSAVNAAQEERDAAVAAAQEERDESVEEARRERDAAVAQARAELENLSDEAAEHHDRGAKALLRCAELDVALRESDAQRRQLHDALQTLRGGVRVCARLKPGAGAIRAEGLDAVVVPSAARTKVDGGAAPSAKPRCVRLDRVFGPESAQGEVYAEVDALVRSALDGYDVCVLAYGATGSGKTHTMLGEDGIVPSAAKAIAAAARDRQRRGWSLRVRATAVEVYAEKCFDLLGDDREPLVLRDDGSVDGASVHTVSADDDLADLVRRASDARRTAATALNDRSSRSHALVRVELDGDDGRERLTGSLTLVDLAGSERADRAGTAQPGACDVRLREACAINRSLLCLCDVFRALARRGRASDDAVHVPYRNSVLTRLLQRPLSGTGKCLVVANVAPDQAQETNATLRFAADVSNIATNAPTKHVAKRNVLRARSANVTRPRKRSTK</sequence>
<dbReference type="Pfam" id="PF00225">
    <property type="entry name" value="Kinesin"/>
    <property type="match status" value="1"/>
</dbReference>
<dbReference type="GO" id="GO:0007018">
    <property type="term" value="P:microtubule-based movement"/>
    <property type="evidence" value="ECO:0007669"/>
    <property type="project" value="InterPro"/>
</dbReference>
<evidence type="ECO:0000256" key="2">
    <source>
        <dbReference type="ARBA" id="ARBA00022840"/>
    </source>
</evidence>
<feature type="domain" description="Kinesin motor" evidence="6">
    <location>
        <begin position="664"/>
        <end position="985"/>
    </location>
</feature>
<evidence type="ECO:0000313" key="7">
    <source>
        <dbReference type="EMBL" id="CAH0371131.1"/>
    </source>
</evidence>